<protein>
    <submittedName>
        <fullName evidence="2">Uncharacterized protein</fullName>
    </submittedName>
</protein>
<reference evidence="2" key="1">
    <citation type="submission" date="2023-07" db="EMBL/GenBank/DDBJ databases">
        <title>draft genome sequence of fig (Ficus carica).</title>
        <authorList>
            <person name="Takahashi T."/>
            <person name="Nishimura K."/>
        </authorList>
    </citation>
    <scope>NUCLEOTIDE SEQUENCE</scope>
</reference>
<sequence>MPTAMFQLLVSRTVGSSFVIWRQKNYSAPLLCVRFGPHTVSAGLQLWVQKSEAAPRRAIQPAHAVD</sequence>
<dbReference type="AlphaFoldDB" id="A0AA88JCD6"/>
<evidence type="ECO:0000313" key="1">
    <source>
        <dbReference type="EMBL" id="GMN21587.1"/>
    </source>
</evidence>
<name>A0AA88JCD6_FICCA</name>
<organism evidence="2 3">
    <name type="scientific">Ficus carica</name>
    <name type="common">Common fig</name>
    <dbReference type="NCBI Taxonomy" id="3494"/>
    <lineage>
        <taxon>Eukaryota</taxon>
        <taxon>Viridiplantae</taxon>
        <taxon>Streptophyta</taxon>
        <taxon>Embryophyta</taxon>
        <taxon>Tracheophyta</taxon>
        <taxon>Spermatophyta</taxon>
        <taxon>Magnoliopsida</taxon>
        <taxon>eudicotyledons</taxon>
        <taxon>Gunneridae</taxon>
        <taxon>Pentapetalae</taxon>
        <taxon>rosids</taxon>
        <taxon>fabids</taxon>
        <taxon>Rosales</taxon>
        <taxon>Moraceae</taxon>
        <taxon>Ficeae</taxon>
        <taxon>Ficus</taxon>
    </lineage>
</organism>
<dbReference type="EMBL" id="BTGU01007848">
    <property type="protein sequence ID" value="GMN21587.1"/>
    <property type="molecule type" value="Genomic_DNA"/>
</dbReference>
<accession>A0AA88JCD6</accession>
<keyword evidence="3" id="KW-1185">Reference proteome</keyword>
<dbReference type="Proteomes" id="UP001187192">
    <property type="component" value="Unassembled WGS sequence"/>
</dbReference>
<evidence type="ECO:0000313" key="2">
    <source>
        <dbReference type="EMBL" id="GMN68630.1"/>
    </source>
</evidence>
<evidence type="ECO:0000313" key="3">
    <source>
        <dbReference type="Proteomes" id="UP001187192"/>
    </source>
</evidence>
<comment type="caution">
    <text evidence="2">The sequence shown here is derived from an EMBL/GenBank/DDBJ whole genome shotgun (WGS) entry which is preliminary data.</text>
</comment>
<gene>
    <name evidence="2" type="ORF">TIFTF001_037692</name>
    <name evidence="1" type="ORF">TIFTF001_050147</name>
</gene>
<dbReference type="Gramene" id="FCD_00017731-RA">
    <property type="protein sequence ID" value="FCD_00017731-RA:cds"/>
    <property type="gene ID" value="FCD_00017731"/>
</dbReference>
<dbReference type="EMBL" id="BTGU01000660">
    <property type="protein sequence ID" value="GMN68630.1"/>
    <property type="molecule type" value="Genomic_DNA"/>
</dbReference>
<proteinExistence type="predicted"/>